<keyword evidence="1" id="KW-1133">Transmembrane helix</keyword>
<reference evidence="2 3" key="1">
    <citation type="submission" date="2020-10" db="EMBL/GenBank/DDBJ databases">
        <authorList>
            <person name="Castelo-Branco R."/>
            <person name="Eusebio N."/>
            <person name="Adriana R."/>
            <person name="Vieira A."/>
            <person name="Brugerolle De Fraissinette N."/>
            <person name="Rezende De Castro R."/>
            <person name="Schneider M.P."/>
            <person name="Vasconcelos V."/>
            <person name="Leao P.N."/>
        </authorList>
    </citation>
    <scope>NUCLEOTIDE SEQUENCE [LARGE SCALE GENOMIC DNA]</scope>
    <source>
        <strain evidence="2 3">LEGE 06123</strain>
    </source>
</reference>
<organism evidence="2 3">
    <name type="scientific">Gloeocapsopsis crepidinum LEGE 06123</name>
    <dbReference type="NCBI Taxonomy" id="588587"/>
    <lineage>
        <taxon>Bacteria</taxon>
        <taxon>Bacillati</taxon>
        <taxon>Cyanobacteriota</taxon>
        <taxon>Cyanophyceae</taxon>
        <taxon>Oscillatoriophycideae</taxon>
        <taxon>Chroococcales</taxon>
        <taxon>Chroococcaceae</taxon>
        <taxon>Gloeocapsopsis</taxon>
    </lineage>
</organism>
<keyword evidence="1" id="KW-0472">Membrane</keyword>
<gene>
    <name evidence="2" type="ORF">IQ230_05440</name>
</gene>
<evidence type="ECO:0000313" key="2">
    <source>
        <dbReference type="EMBL" id="MBE9189813.1"/>
    </source>
</evidence>
<evidence type="ECO:0000256" key="1">
    <source>
        <dbReference type="SAM" id="Phobius"/>
    </source>
</evidence>
<dbReference type="RefSeq" id="WP_193931045.1">
    <property type="nucleotide sequence ID" value="NZ_CAWPMZ010000150.1"/>
</dbReference>
<dbReference type="Gene3D" id="2.60.120.260">
    <property type="entry name" value="Galactose-binding domain-like"/>
    <property type="match status" value="1"/>
</dbReference>
<dbReference type="Proteomes" id="UP000651156">
    <property type="component" value="Unassembled WGS sequence"/>
</dbReference>
<keyword evidence="3" id="KW-1185">Reference proteome</keyword>
<proteinExistence type="predicted"/>
<name>A0ABR9UNE3_9CHRO</name>
<feature type="transmembrane region" description="Helical" evidence="1">
    <location>
        <begin position="12"/>
        <end position="32"/>
    </location>
</feature>
<sequence>MSKRENKSKYETLVGWAAIIGAVSAVIAGLWVSPDIREELGLFPLEIDTCDERLAQEMEDPLIKRQDNGSLYNLDARLLSPSFEEGFFPWKKERVTRAIVLRHFAISENSARTGKCYLAAHNGGGHFTDPSVFQDIGYVNYPSRLNFSIWVKNRRETPREVQLELWDNHELIGNSGKQKVTTNWKPITVSGDRKTGGYVRVEIRWFDSSNTYLMLDDADLSWE</sequence>
<comment type="caution">
    <text evidence="2">The sequence shown here is derived from an EMBL/GenBank/DDBJ whole genome shotgun (WGS) entry which is preliminary data.</text>
</comment>
<protein>
    <submittedName>
        <fullName evidence="2">Uncharacterized protein</fullName>
    </submittedName>
</protein>
<dbReference type="EMBL" id="JADEWN010000009">
    <property type="protein sequence ID" value="MBE9189813.1"/>
    <property type="molecule type" value="Genomic_DNA"/>
</dbReference>
<evidence type="ECO:0000313" key="3">
    <source>
        <dbReference type="Proteomes" id="UP000651156"/>
    </source>
</evidence>
<keyword evidence="1" id="KW-0812">Transmembrane</keyword>
<accession>A0ABR9UNE3</accession>